<evidence type="ECO:0000256" key="1">
    <source>
        <dbReference type="SAM" id="MobiDB-lite"/>
    </source>
</evidence>
<dbReference type="EMBL" id="BLKC01000005">
    <property type="protein sequence ID" value="GFF24786.1"/>
    <property type="molecule type" value="Genomic_DNA"/>
</dbReference>
<dbReference type="AlphaFoldDB" id="A0A8H3RHR3"/>
<evidence type="ECO:0000313" key="3">
    <source>
        <dbReference type="Proteomes" id="UP000465221"/>
    </source>
</evidence>
<proteinExistence type="predicted"/>
<name>A0A8H3RHR3_9EURO</name>
<organism evidence="2 3">
    <name type="scientific">Aspergillus udagawae</name>
    <dbReference type="NCBI Taxonomy" id="91492"/>
    <lineage>
        <taxon>Eukaryota</taxon>
        <taxon>Fungi</taxon>
        <taxon>Dikarya</taxon>
        <taxon>Ascomycota</taxon>
        <taxon>Pezizomycotina</taxon>
        <taxon>Eurotiomycetes</taxon>
        <taxon>Eurotiomycetidae</taxon>
        <taxon>Eurotiales</taxon>
        <taxon>Aspergillaceae</taxon>
        <taxon>Aspergillus</taxon>
        <taxon>Aspergillus subgen. Fumigati</taxon>
    </lineage>
</organism>
<protein>
    <submittedName>
        <fullName evidence="2">Uncharacterized protein</fullName>
    </submittedName>
</protein>
<sequence>MLRNTVIRSIRLSRNMSSSMQPMPVVACGRKTAVGKTVSQHLLPEYEVIHFIQSYEAAEAELPHLLAGRDPQSQNPNDIGTHDYSRPPRAVIFGRGYEPQQVEELKKKMAGIAKGPVAWVRGNPADVPVGVPVPDYAQKVAMDMKKLLDKWRDAGSKDEGILVY</sequence>
<accession>A0A8H3RHR3</accession>
<reference evidence="2 3" key="1">
    <citation type="submission" date="2020-01" db="EMBL/GenBank/DDBJ databases">
        <title>Draft genome sequence of Aspergillus udagawae IFM 46972.</title>
        <authorList>
            <person name="Takahashi H."/>
            <person name="Yaguchi T."/>
        </authorList>
    </citation>
    <scope>NUCLEOTIDE SEQUENCE [LARGE SCALE GENOMIC DNA]</scope>
    <source>
        <strain evidence="2 3">IFM 46972</strain>
    </source>
</reference>
<gene>
    <name evidence="2" type="ORF">IFM46972_01179</name>
</gene>
<comment type="caution">
    <text evidence="2">The sequence shown here is derived from an EMBL/GenBank/DDBJ whole genome shotgun (WGS) entry which is preliminary data.</text>
</comment>
<dbReference type="Proteomes" id="UP000465221">
    <property type="component" value="Unassembled WGS sequence"/>
</dbReference>
<evidence type="ECO:0000313" key="2">
    <source>
        <dbReference type="EMBL" id="GFF24786.1"/>
    </source>
</evidence>
<feature type="region of interest" description="Disordered" evidence="1">
    <location>
        <begin position="67"/>
        <end position="86"/>
    </location>
</feature>